<dbReference type="InterPro" id="IPR015797">
    <property type="entry name" value="NUDIX_hydrolase-like_dom_sf"/>
</dbReference>
<evidence type="ECO:0000259" key="1">
    <source>
        <dbReference type="PROSITE" id="PS51462"/>
    </source>
</evidence>
<evidence type="ECO:0000313" key="2">
    <source>
        <dbReference type="EMBL" id="TCC53055.1"/>
    </source>
</evidence>
<dbReference type="SUPFAM" id="SSF55811">
    <property type="entry name" value="Nudix"/>
    <property type="match status" value="1"/>
</dbReference>
<dbReference type="EMBL" id="SJKD01000001">
    <property type="protein sequence ID" value="TCC53055.1"/>
    <property type="molecule type" value="Genomic_DNA"/>
</dbReference>
<proteinExistence type="predicted"/>
<reference evidence="2 3" key="1">
    <citation type="submission" date="2019-02" db="EMBL/GenBank/DDBJ databases">
        <title>Kribbella capetownensis sp. nov. and Kribbella speibonae sp. nov., isolated from soil.</title>
        <authorList>
            <person name="Curtis S.M."/>
            <person name="Norton I."/>
            <person name="Everest G.J."/>
            <person name="Meyers P.R."/>
        </authorList>
    </citation>
    <scope>NUCLEOTIDE SEQUENCE [LARGE SCALE GENOMIC DNA]</scope>
    <source>
        <strain evidence="2 3">YM53</strain>
    </source>
</reference>
<dbReference type="Pfam" id="PF00293">
    <property type="entry name" value="NUDIX"/>
    <property type="match status" value="1"/>
</dbReference>
<dbReference type="OrthoDB" id="3689607at2"/>
<comment type="caution">
    <text evidence="2">The sequence shown here is derived from an EMBL/GenBank/DDBJ whole genome shotgun (WGS) entry which is preliminary data.</text>
</comment>
<dbReference type="RefSeq" id="WP_131511781.1">
    <property type="nucleotide sequence ID" value="NZ_SJKD01000001.1"/>
</dbReference>
<dbReference type="AlphaFoldDB" id="A0A4R0KCG2"/>
<dbReference type="InterPro" id="IPR000086">
    <property type="entry name" value="NUDIX_hydrolase_dom"/>
</dbReference>
<dbReference type="PROSITE" id="PS51462">
    <property type="entry name" value="NUDIX"/>
    <property type="match status" value="1"/>
</dbReference>
<keyword evidence="3" id="KW-1185">Reference proteome</keyword>
<accession>A0A4R0KCG2</accession>
<organism evidence="2 3">
    <name type="scientific">Kribbella capetownensis</name>
    <dbReference type="NCBI Taxonomy" id="1572659"/>
    <lineage>
        <taxon>Bacteria</taxon>
        <taxon>Bacillati</taxon>
        <taxon>Actinomycetota</taxon>
        <taxon>Actinomycetes</taxon>
        <taxon>Propionibacteriales</taxon>
        <taxon>Kribbellaceae</taxon>
        <taxon>Kribbella</taxon>
    </lineage>
</organism>
<gene>
    <name evidence="2" type="ORF">E0H75_04800</name>
</gene>
<dbReference type="Proteomes" id="UP000293342">
    <property type="component" value="Unassembled WGS sequence"/>
</dbReference>
<protein>
    <submittedName>
        <fullName evidence="2">NUDIX domain-containing protein</fullName>
    </submittedName>
</protein>
<sequence length="178" mass="19619">MQTWAELFPQLHAPDYWPWGELDVRYSTEEPADQLISNVHVIGRADGGIVVCSNDLGWRFLPGGTREPEETIEQLVGRELLEEAGARLTGPLTWLGAHRAEHRRPAPYRPHLPHPISYWATVAADIVVDAQPTNPDDGEQVVEVLVLPPDEAIAYLDAKADGGMMGTQVRLAQAMGLV</sequence>
<name>A0A4R0KCG2_9ACTN</name>
<feature type="domain" description="Nudix hydrolase" evidence="1">
    <location>
        <begin position="34"/>
        <end position="170"/>
    </location>
</feature>
<dbReference type="Gene3D" id="3.90.79.10">
    <property type="entry name" value="Nucleoside Triphosphate Pyrophosphohydrolase"/>
    <property type="match status" value="1"/>
</dbReference>
<evidence type="ECO:0000313" key="3">
    <source>
        <dbReference type="Proteomes" id="UP000293342"/>
    </source>
</evidence>